<dbReference type="InterPro" id="IPR032323">
    <property type="entry name" value="DUF4851"/>
</dbReference>
<dbReference type="Proteomes" id="UP000505077">
    <property type="component" value="Unassembled WGS sequence"/>
</dbReference>
<dbReference type="EMBL" id="BLLL01000002">
    <property type="protein sequence ID" value="GFH62529.1"/>
    <property type="molecule type" value="Genomic_DNA"/>
</dbReference>
<protein>
    <recommendedName>
        <fullName evidence="4">Lipoprotein</fullName>
    </recommendedName>
</protein>
<dbReference type="Pfam" id="PF16143">
    <property type="entry name" value="DUF4851"/>
    <property type="match status" value="1"/>
</dbReference>
<proteinExistence type="predicted"/>
<comment type="caution">
    <text evidence="2">The sequence shown here is derived from an EMBL/GenBank/DDBJ whole genome shotgun (WGS) entry which is preliminary data.</text>
</comment>
<accession>A0A6L2R4S3</accession>
<evidence type="ECO:0008006" key="4">
    <source>
        <dbReference type="Google" id="ProtNLM"/>
    </source>
</evidence>
<dbReference type="PROSITE" id="PS51257">
    <property type="entry name" value="PROKAR_LIPOPROTEIN"/>
    <property type="match status" value="1"/>
</dbReference>
<dbReference type="AlphaFoldDB" id="A0A6L2R4S3"/>
<feature type="chain" id="PRO_5027104433" description="Lipoprotein" evidence="1">
    <location>
        <begin position="21"/>
        <end position="244"/>
    </location>
</feature>
<organism evidence="2 3">
    <name type="scientific">Candidatus Desulfovibrio kirbyi</name>
    <dbReference type="NCBI Taxonomy" id="2696086"/>
    <lineage>
        <taxon>Bacteria</taxon>
        <taxon>Pseudomonadati</taxon>
        <taxon>Thermodesulfobacteriota</taxon>
        <taxon>Desulfovibrionia</taxon>
        <taxon>Desulfovibrionales</taxon>
        <taxon>Desulfovibrionaceae</taxon>
        <taxon>Desulfovibrio</taxon>
    </lineage>
</organism>
<reference evidence="2 3" key="1">
    <citation type="journal article" date="2020" name="ISME J.">
        <title>Parallel Reductive Genome Evolution in Desulfovibrio Ectosymbionts Independently Acquired by Trichonympha Protists in the Termite Gut.</title>
        <authorList>
            <person name="Takeuchi M."/>
            <person name="Kuwahara H."/>
            <person name="Murakami T."/>
            <person name="Takahashi K."/>
            <person name="Kajitani R."/>
            <person name="Toyoda A."/>
            <person name="Itoh T."/>
            <person name="Ohkuma M."/>
            <person name="Hongoh Y."/>
        </authorList>
    </citation>
    <scope>NUCLEOTIDE SEQUENCE [LARGE SCALE GENOMIC DNA]</scope>
    <source>
        <strain evidence="2">ZnDsv-02</strain>
    </source>
</reference>
<evidence type="ECO:0000256" key="1">
    <source>
        <dbReference type="SAM" id="SignalP"/>
    </source>
</evidence>
<gene>
    <name evidence="2" type="ORF">ZNDK_0300</name>
</gene>
<evidence type="ECO:0000313" key="2">
    <source>
        <dbReference type="EMBL" id="GFH62529.1"/>
    </source>
</evidence>
<name>A0A6L2R4S3_9BACT</name>
<keyword evidence="1" id="KW-0732">Signal</keyword>
<evidence type="ECO:0000313" key="3">
    <source>
        <dbReference type="Proteomes" id="UP000505077"/>
    </source>
</evidence>
<sequence>MKRIFYVACAALLLAACAGGQQRGMVGSAYVSTSRPSLAIEANNMPLATAGEGTANLTASGMLGGLPVRVWLAVYGDAKTANPAIAITAHAEVPRGWYWDGIMRRPFSVNDGMEVFGDVAYQAYTYIVDPKRDPFSVFMESETKSESDPKQWMARAFAARYNFYDDKIVLEYREPLPEGIVSLSALPMGLGDAVAAFEQRARAAFSVGQPPAGSVRREYAATVRWRYMDERFLGTVSKYDSFAR</sequence>
<feature type="signal peptide" evidence="1">
    <location>
        <begin position="1"/>
        <end position="20"/>
    </location>
</feature>